<organism evidence="2 3">
    <name type="scientific">Corynespora cassiicola Philippines</name>
    <dbReference type="NCBI Taxonomy" id="1448308"/>
    <lineage>
        <taxon>Eukaryota</taxon>
        <taxon>Fungi</taxon>
        <taxon>Dikarya</taxon>
        <taxon>Ascomycota</taxon>
        <taxon>Pezizomycotina</taxon>
        <taxon>Dothideomycetes</taxon>
        <taxon>Pleosporomycetidae</taxon>
        <taxon>Pleosporales</taxon>
        <taxon>Corynesporascaceae</taxon>
        <taxon>Corynespora</taxon>
    </lineage>
</organism>
<feature type="compositionally biased region" description="Low complexity" evidence="1">
    <location>
        <begin position="431"/>
        <end position="441"/>
    </location>
</feature>
<feature type="compositionally biased region" description="Low complexity" evidence="1">
    <location>
        <begin position="345"/>
        <end position="361"/>
    </location>
</feature>
<dbReference type="OrthoDB" id="5081713at2759"/>
<dbReference type="STRING" id="1448308.A0A2T2NI49"/>
<gene>
    <name evidence="2" type="ORF">BS50DRAFT_50001</name>
</gene>
<feature type="compositionally biased region" description="Basic and acidic residues" evidence="1">
    <location>
        <begin position="635"/>
        <end position="664"/>
    </location>
</feature>
<keyword evidence="3" id="KW-1185">Reference proteome</keyword>
<dbReference type="Proteomes" id="UP000240883">
    <property type="component" value="Unassembled WGS sequence"/>
</dbReference>
<feature type="region of interest" description="Disordered" evidence="1">
    <location>
        <begin position="424"/>
        <end position="484"/>
    </location>
</feature>
<feature type="compositionally biased region" description="Polar residues" evidence="1">
    <location>
        <begin position="448"/>
        <end position="464"/>
    </location>
</feature>
<feature type="compositionally biased region" description="Polar residues" evidence="1">
    <location>
        <begin position="362"/>
        <end position="377"/>
    </location>
</feature>
<dbReference type="EMBL" id="KZ678137">
    <property type="protein sequence ID" value="PSN65039.1"/>
    <property type="molecule type" value="Genomic_DNA"/>
</dbReference>
<feature type="compositionally biased region" description="Basic and acidic residues" evidence="1">
    <location>
        <begin position="571"/>
        <end position="614"/>
    </location>
</feature>
<protein>
    <submittedName>
        <fullName evidence="2">Uncharacterized protein</fullName>
    </submittedName>
</protein>
<reference evidence="2 3" key="1">
    <citation type="journal article" date="2018" name="Front. Microbiol.">
        <title>Genome-Wide Analysis of Corynespora cassiicola Leaf Fall Disease Putative Effectors.</title>
        <authorList>
            <person name="Lopez D."/>
            <person name="Ribeiro S."/>
            <person name="Label P."/>
            <person name="Fumanal B."/>
            <person name="Venisse J.S."/>
            <person name="Kohler A."/>
            <person name="de Oliveira R.R."/>
            <person name="Labutti K."/>
            <person name="Lipzen A."/>
            <person name="Lail K."/>
            <person name="Bauer D."/>
            <person name="Ohm R.A."/>
            <person name="Barry K.W."/>
            <person name="Spatafora J."/>
            <person name="Grigoriev I.V."/>
            <person name="Martin F.M."/>
            <person name="Pujade-Renaud V."/>
        </authorList>
    </citation>
    <scope>NUCLEOTIDE SEQUENCE [LARGE SCALE GENOMIC DNA]</scope>
    <source>
        <strain evidence="2 3">Philippines</strain>
    </source>
</reference>
<feature type="region of interest" description="Disordered" evidence="1">
    <location>
        <begin position="265"/>
        <end position="380"/>
    </location>
</feature>
<accession>A0A2T2NI49</accession>
<evidence type="ECO:0000313" key="2">
    <source>
        <dbReference type="EMBL" id="PSN65039.1"/>
    </source>
</evidence>
<dbReference type="AlphaFoldDB" id="A0A2T2NI49"/>
<evidence type="ECO:0000256" key="1">
    <source>
        <dbReference type="SAM" id="MobiDB-lite"/>
    </source>
</evidence>
<feature type="region of interest" description="Disordered" evidence="1">
    <location>
        <begin position="551"/>
        <end position="688"/>
    </location>
</feature>
<evidence type="ECO:0000313" key="3">
    <source>
        <dbReference type="Proteomes" id="UP000240883"/>
    </source>
</evidence>
<feature type="compositionally biased region" description="Basic and acidic residues" evidence="1">
    <location>
        <begin position="305"/>
        <end position="314"/>
    </location>
</feature>
<proteinExistence type="predicted"/>
<name>A0A2T2NI49_CORCC</name>
<sequence length="688" mass="74452">MCDISHKSFNWDEFNIPFEYRVLVGRRNLPEPKITYAFPIVQTPHPGETKGFARDELGQALTPQVLKKLVQQGISCAPTTAIEEGTNLRSKVPLMGSTKPCFPWAIVEMNHDGPTSSRSDEICYCQAANTAAAALQIQTQLFNSLGKDAIFQPPPVIVFTCVGPIVKVWLAYESSPSLFSSPSQRMVCIWSTSAQLTWGIASLRAIIMNMKTWASRILKPRIQTCALQASKKTGQIPPQTITIPNPTSSIFSCLPTASSASLPSSLGQSASAFSPSDRKTASTKNMTKGDLFGTLQTTPQDSIPDDSHRSHDDLQVDTSGRIKSPSDCNVLLLRPKSPQPNDSTKSPSSASKAVPASVSKSLPTNPAASPQPSSGHTISAPRFNSSDFTFNSSDFTFNSSDFTFNSSPVISMFNKGVDFSKIPPNKFPTPSSSSSSSRGSSMQPDKPATSQNPTLLAFSTSTQGPPVPESADEVTPSNQTPEEERLPARIAALKNLKHIKVTDPGHQAGPSEMYDMIQADVEKVVDDLKLNLQKDLSQIYERHYRAALGGARKSGEMNGAKDVNRNGGSQDEEKATENSDGAEARKSDEQKPTDSTQKEPKPDNPKDKDSEPDNTKALGKDSNPTERVTSPGKATEAEDSRDSSPKLGSREESVVRTVKNEENSQRSGRNLLFLPHSGFFGSQKESLP</sequence>